<reference evidence="1 2" key="1">
    <citation type="submission" date="2019-10" db="EMBL/GenBank/DDBJ databases">
        <title>Draft Genome Sequence of Cytophagaceae sp. SJW1-29.</title>
        <authorList>
            <person name="Choi A."/>
        </authorList>
    </citation>
    <scope>NUCLEOTIDE SEQUENCE [LARGE SCALE GENOMIC DNA]</scope>
    <source>
        <strain evidence="1 2">SJW1-29</strain>
    </source>
</reference>
<evidence type="ECO:0000313" key="1">
    <source>
        <dbReference type="EMBL" id="MPR33640.1"/>
    </source>
</evidence>
<evidence type="ECO:0000313" key="2">
    <source>
        <dbReference type="Proteomes" id="UP000479293"/>
    </source>
</evidence>
<organism evidence="1 2">
    <name type="scientific">Salmonirosea aquatica</name>
    <dbReference type="NCBI Taxonomy" id="2654236"/>
    <lineage>
        <taxon>Bacteria</taxon>
        <taxon>Pseudomonadati</taxon>
        <taxon>Bacteroidota</taxon>
        <taxon>Cytophagia</taxon>
        <taxon>Cytophagales</taxon>
        <taxon>Spirosomataceae</taxon>
        <taxon>Salmonirosea</taxon>
    </lineage>
</organism>
<dbReference type="Proteomes" id="UP000479293">
    <property type="component" value="Unassembled WGS sequence"/>
</dbReference>
<proteinExistence type="predicted"/>
<dbReference type="RefSeq" id="WP_152759071.1">
    <property type="nucleotide sequence ID" value="NZ_WHLY01000002.1"/>
</dbReference>
<comment type="caution">
    <text evidence="1">The sequence shown here is derived from an EMBL/GenBank/DDBJ whole genome shotgun (WGS) entry which is preliminary data.</text>
</comment>
<name>A0A7C9BEG4_9BACT</name>
<accession>A0A7C9BEG4</accession>
<gene>
    <name evidence="1" type="ORF">GBK04_09730</name>
</gene>
<dbReference type="Gene3D" id="3.30.70.100">
    <property type="match status" value="1"/>
</dbReference>
<evidence type="ECO:0008006" key="3">
    <source>
        <dbReference type="Google" id="ProtNLM"/>
    </source>
</evidence>
<dbReference type="InterPro" id="IPR011008">
    <property type="entry name" value="Dimeric_a/b-barrel"/>
</dbReference>
<dbReference type="SUPFAM" id="SSF54909">
    <property type="entry name" value="Dimeric alpha+beta barrel"/>
    <property type="match status" value="1"/>
</dbReference>
<protein>
    <recommendedName>
        <fullName evidence="3">ABM domain-containing protein</fullName>
    </recommendedName>
</protein>
<dbReference type="AlphaFoldDB" id="A0A7C9BEG4"/>
<dbReference type="EMBL" id="WHLY01000002">
    <property type="protein sequence ID" value="MPR33640.1"/>
    <property type="molecule type" value="Genomic_DNA"/>
</dbReference>
<sequence length="98" mass="11055">MYARIVQVPIRAESATDATDYYRNSVGPAFKQQEGFKNSRFLIDSANGKCLFVTLWESEEARAKSENDGLLENTLANMKQYFAGSPTVDYYEVVEEVA</sequence>
<keyword evidence="2" id="KW-1185">Reference proteome</keyword>